<dbReference type="InterPro" id="IPR015621">
    <property type="entry name" value="IL-1_rcpt_fam"/>
</dbReference>
<dbReference type="PANTHER" id="PTHR11890:SF10">
    <property type="entry name" value="X-LINKED INTERLEUKIN-1 RECEPTOR ACCESSORY PROTEIN-LIKE 2"/>
    <property type="match status" value="1"/>
</dbReference>
<evidence type="ECO:0000256" key="1">
    <source>
        <dbReference type="ARBA" id="ARBA00023157"/>
    </source>
</evidence>
<dbReference type="InterPro" id="IPR036179">
    <property type="entry name" value="Ig-like_dom_sf"/>
</dbReference>
<dbReference type="SUPFAM" id="SSF48726">
    <property type="entry name" value="Immunoglobulin"/>
    <property type="match status" value="1"/>
</dbReference>
<dbReference type="InterPro" id="IPR013783">
    <property type="entry name" value="Ig-like_fold"/>
</dbReference>
<evidence type="ECO:0000259" key="4">
    <source>
        <dbReference type="PROSITE" id="PS50835"/>
    </source>
</evidence>
<dbReference type="PROSITE" id="PS50835">
    <property type="entry name" value="IG_LIKE"/>
    <property type="match status" value="1"/>
</dbReference>
<keyword evidence="6" id="KW-1185">Reference proteome</keyword>
<dbReference type="InterPro" id="IPR003599">
    <property type="entry name" value="Ig_sub"/>
</dbReference>
<evidence type="ECO:0000256" key="3">
    <source>
        <dbReference type="ARBA" id="ARBA00023319"/>
    </source>
</evidence>
<proteinExistence type="predicted"/>
<protein>
    <submittedName>
        <fullName evidence="5">X-linked interleukin-1 receptor accessory protein-like 2</fullName>
    </submittedName>
</protein>
<keyword evidence="2" id="KW-0325">Glycoprotein</keyword>
<comment type="caution">
    <text evidence="5">The sequence shown here is derived from an EMBL/GenBank/DDBJ whole genome shotgun (WGS) entry which is preliminary data.</text>
</comment>
<dbReference type="Pfam" id="PF07686">
    <property type="entry name" value="V-set"/>
    <property type="match status" value="1"/>
</dbReference>
<name>A0ABQ8M388_LABRO</name>
<accession>A0ABQ8M388</accession>
<dbReference type="InterPro" id="IPR007110">
    <property type="entry name" value="Ig-like_dom"/>
</dbReference>
<feature type="domain" description="Ig-like" evidence="4">
    <location>
        <begin position="47"/>
        <end position="138"/>
    </location>
</feature>
<gene>
    <name evidence="5" type="ORF">H4Q32_030371</name>
</gene>
<keyword evidence="1" id="KW-1015">Disulfide bond</keyword>
<reference evidence="5 6" key="1">
    <citation type="submission" date="2022-01" db="EMBL/GenBank/DDBJ databases">
        <title>A high-quality chromosome-level genome assembly of rohu carp, Labeo rohita.</title>
        <authorList>
            <person name="Arick M.A. II"/>
            <person name="Hsu C.-Y."/>
            <person name="Magbanua Z."/>
            <person name="Pechanova O."/>
            <person name="Grover C."/>
            <person name="Miller E."/>
            <person name="Thrash A."/>
            <person name="Ezzel L."/>
            <person name="Alam S."/>
            <person name="Benzie J."/>
            <person name="Hamilton M."/>
            <person name="Karsi A."/>
            <person name="Lawrence M.L."/>
            <person name="Peterson D.G."/>
        </authorList>
    </citation>
    <scope>NUCLEOTIDE SEQUENCE [LARGE SCALE GENOMIC DNA]</scope>
    <source>
        <strain evidence="6">BAU-BD-2019</strain>
        <tissue evidence="5">Blood</tissue>
    </source>
</reference>
<dbReference type="Gene3D" id="2.60.40.10">
    <property type="entry name" value="Immunoglobulins"/>
    <property type="match status" value="1"/>
</dbReference>
<dbReference type="PANTHER" id="PTHR11890">
    <property type="entry name" value="INTERLEUKIN-1 RECEPTOR FAMILY MEMBER"/>
    <property type="match status" value="1"/>
</dbReference>
<organism evidence="5 6">
    <name type="scientific">Labeo rohita</name>
    <name type="common">Indian major carp</name>
    <name type="synonym">Cyprinus rohita</name>
    <dbReference type="NCBI Taxonomy" id="84645"/>
    <lineage>
        <taxon>Eukaryota</taxon>
        <taxon>Metazoa</taxon>
        <taxon>Chordata</taxon>
        <taxon>Craniata</taxon>
        <taxon>Vertebrata</taxon>
        <taxon>Euteleostomi</taxon>
        <taxon>Actinopterygii</taxon>
        <taxon>Neopterygii</taxon>
        <taxon>Teleostei</taxon>
        <taxon>Ostariophysi</taxon>
        <taxon>Cypriniformes</taxon>
        <taxon>Cyprinidae</taxon>
        <taxon>Labeoninae</taxon>
        <taxon>Labeonini</taxon>
        <taxon>Labeo</taxon>
    </lineage>
</organism>
<evidence type="ECO:0000313" key="5">
    <source>
        <dbReference type="EMBL" id="KAI2657362.1"/>
    </source>
</evidence>
<dbReference type="SMART" id="SM00409">
    <property type="entry name" value="IG"/>
    <property type="match status" value="1"/>
</dbReference>
<dbReference type="InterPro" id="IPR013106">
    <property type="entry name" value="Ig_V-set"/>
</dbReference>
<keyword evidence="3" id="KW-0393">Immunoglobulin domain</keyword>
<sequence>MVCLDRNSTYCMKVSMSLTVEESEEGLCFSSRIRYLENAEITKSKMISCPDIDDYLAPYKQPIMTWYKVCEGQMDEELHRYVKRLVFPQECQRKEWRSSIIINTTSLWIPEVQEDDGGNYTCELKYGSRVVRRTTELKVTASCLEPVPQEWVCLKASSCSSLQPFSLFCAHIQDKSSSVEQTTDCRVLHSTQHKKICFHDLRLDDVTSPCLSNVP</sequence>
<dbReference type="EMBL" id="JACTAM010000014">
    <property type="protein sequence ID" value="KAI2657362.1"/>
    <property type="molecule type" value="Genomic_DNA"/>
</dbReference>
<dbReference type="Proteomes" id="UP000830375">
    <property type="component" value="Unassembled WGS sequence"/>
</dbReference>
<evidence type="ECO:0000313" key="6">
    <source>
        <dbReference type="Proteomes" id="UP000830375"/>
    </source>
</evidence>
<evidence type="ECO:0000256" key="2">
    <source>
        <dbReference type="ARBA" id="ARBA00023180"/>
    </source>
</evidence>